<evidence type="ECO:0000313" key="1">
    <source>
        <dbReference type="EMBL" id="RAH63805.1"/>
    </source>
</evidence>
<accession>A0ACD1GQW0</accession>
<reference evidence="1" key="1">
    <citation type="submission" date="2018-02" db="EMBL/GenBank/DDBJ databases">
        <title>The genomes of Aspergillus section Nigri reveals drivers in fungal speciation.</title>
        <authorList>
            <consortium name="DOE Joint Genome Institute"/>
            <person name="Vesth T.C."/>
            <person name="Nybo J."/>
            <person name="Theobald S."/>
            <person name="Brandl J."/>
            <person name="Frisvad J.C."/>
            <person name="Nielsen K.F."/>
            <person name="Lyhne E.K."/>
            <person name="Kogle M.E."/>
            <person name="Kuo A."/>
            <person name="Riley R."/>
            <person name="Clum A."/>
            <person name="Nolan M."/>
            <person name="Lipzen A."/>
            <person name="Salamov A."/>
            <person name="Henrissat B."/>
            <person name="Wiebenga A."/>
            <person name="De vries R.P."/>
            <person name="Grigoriev I.V."/>
            <person name="Mortensen U.H."/>
            <person name="Andersen M.R."/>
            <person name="Baker S.E."/>
        </authorList>
    </citation>
    <scope>NUCLEOTIDE SEQUENCE</scope>
    <source>
        <strain evidence="1">CBS 121060</strain>
    </source>
</reference>
<organism evidence="1 2">
    <name type="scientific">Aspergillus aculeatinus CBS 121060</name>
    <dbReference type="NCBI Taxonomy" id="1448322"/>
    <lineage>
        <taxon>Eukaryota</taxon>
        <taxon>Fungi</taxon>
        <taxon>Dikarya</taxon>
        <taxon>Ascomycota</taxon>
        <taxon>Pezizomycotina</taxon>
        <taxon>Eurotiomycetes</taxon>
        <taxon>Eurotiomycetidae</taxon>
        <taxon>Eurotiales</taxon>
        <taxon>Aspergillaceae</taxon>
        <taxon>Aspergillus</taxon>
        <taxon>Aspergillus subgen. Circumdati</taxon>
    </lineage>
</organism>
<name>A0ACD1GQW0_9EURO</name>
<dbReference type="EMBL" id="KZ825032">
    <property type="protein sequence ID" value="RAH63805.1"/>
    <property type="molecule type" value="Genomic_DNA"/>
</dbReference>
<proteinExistence type="predicted"/>
<evidence type="ECO:0000313" key="2">
    <source>
        <dbReference type="Proteomes" id="UP000249661"/>
    </source>
</evidence>
<dbReference type="Proteomes" id="UP000249661">
    <property type="component" value="Unassembled WGS sequence"/>
</dbReference>
<gene>
    <name evidence="1" type="ORF">BO66DRAFT_22573</name>
</gene>
<keyword evidence="2" id="KW-1185">Reference proteome</keyword>
<protein>
    <submittedName>
        <fullName evidence="1">Uncharacterized protein</fullName>
    </submittedName>
</protein>
<sequence>MIIMSKQAHKKCINRCHVSSCAQHTIKKKGNPTTRGAARQGRSKTRRFLIDDREHGAMDFERPEVRKSISEHPKQVSATKVTHAGREGGARFGFKADWLYPRTGLPTHVGWRLRSINVSECRVTRTRRPPGWLREVTIRPLASFSCSLKGQGTTTPDRGLSRKPFGWFPIEFFFFKFPSLTTGVSLPEGRG</sequence>